<dbReference type="OrthoDB" id="9812811at2"/>
<sequence>MGGPRRRSTIPLTDQAFPADAACPPEDRLSPHDSLPLIGEAAPDFQARSTMGVVTLSDYRGRWVLLLSHPADFTPVCTSEFVAVAKQIGRFRALGCEVVALSVDSLFAHIAWSLSIEEKFGVAVDFPIVEDVSLAISRAFGMVHPKAATTATIRAAFVIDPDGIIQAIQYYPMAVGRSVGELLRLIAGLQAAQDGTCSVPADWQAGDPVLAPPPLLLDEARHRRAPAEGGDWYFTPAGAPAARGRKGRR</sequence>
<dbReference type="InterPro" id="IPR050217">
    <property type="entry name" value="Peroxiredoxin"/>
</dbReference>
<comment type="caution">
    <text evidence="5">Lacks conserved residue(s) required for the propagation of feature annotation.</text>
</comment>
<dbReference type="PANTHER" id="PTHR10681:SF128">
    <property type="entry name" value="THIOREDOXIN-DEPENDENT PEROXIDE REDUCTASE, MITOCHONDRIAL"/>
    <property type="match status" value="1"/>
</dbReference>
<evidence type="ECO:0000256" key="1">
    <source>
        <dbReference type="ARBA" id="ARBA00009796"/>
    </source>
</evidence>
<dbReference type="NCBIfam" id="NF009668">
    <property type="entry name" value="PRK13189.1"/>
    <property type="match status" value="1"/>
</dbReference>
<keyword evidence="5" id="KW-0676">Redox-active center</keyword>
<feature type="active site" description="Cysteine sulfenic acid (-SOH) intermediate" evidence="5">
    <location>
        <position position="77"/>
    </location>
</feature>
<keyword evidence="8" id="KW-1185">Reference proteome</keyword>
<dbReference type="GO" id="GO:0042744">
    <property type="term" value="P:hydrogen peroxide catabolic process"/>
    <property type="evidence" value="ECO:0007669"/>
    <property type="project" value="TreeGrafter"/>
</dbReference>
<dbReference type="PANTHER" id="PTHR10681">
    <property type="entry name" value="THIOREDOXIN PEROXIDASE"/>
    <property type="match status" value="1"/>
</dbReference>
<comment type="miscellaneous">
    <text evidence="5">The active site is a conserved redox-active cysteine residue, the peroxidatic cysteine (C(P)), which makes the nucleophilic attack on the peroxide substrate. The peroxide oxidizes the C(P)-SH to cysteine sulfenic acid (C(P)-SOH), which then reacts with another cysteine residue, the resolving cysteine (C(R)), to form a disulfide bridge. The disulfide is subsequently reduced by an appropriate electron donor to complete the catalytic cycle. In this 1-Cys peroxiredoxin, no C(R) is present and C(P) instead forms a disulfide with a cysteine from another protein or with a small thiol molecule.</text>
</comment>
<keyword evidence="3 5" id="KW-0560">Oxidoreductase</keyword>
<dbReference type="GO" id="GO:0033554">
    <property type="term" value="P:cellular response to stress"/>
    <property type="evidence" value="ECO:0007669"/>
    <property type="project" value="TreeGrafter"/>
</dbReference>
<dbReference type="AlphaFoldDB" id="A0A317DY37"/>
<comment type="subcellular location">
    <subcellularLocation>
        <location evidence="5">Cytoplasm</location>
    </subcellularLocation>
</comment>
<dbReference type="EMBL" id="QGLF01000004">
    <property type="protein sequence ID" value="PWR19638.1"/>
    <property type="molecule type" value="Genomic_DNA"/>
</dbReference>
<keyword evidence="5" id="KW-0575">Peroxidase</keyword>
<accession>A0A317DY37</accession>
<dbReference type="Gene3D" id="3.40.30.10">
    <property type="entry name" value="Glutaredoxin"/>
    <property type="match status" value="1"/>
</dbReference>
<organism evidence="7 8">
    <name type="scientific">Zavarzinia compransoris</name>
    <dbReference type="NCBI Taxonomy" id="1264899"/>
    <lineage>
        <taxon>Bacteria</taxon>
        <taxon>Pseudomonadati</taxon>
        <taxon>Pseudomonadota</taxon>
        <taxon>Alphaproteobacteria</taxon>
        <taxon>Rhodospirillales</taxon>
        <taxon>Zavarziniaceae</taxon>
        <taxon>Zavarzinia</taxon>
    </lineage>
</organism>
<evidence type="ECO:0000256" key="4">
    <source>
        <dbReference type="ARBA" id="ARBA00037420"/>
    </source>
</evidence>
<reference evidence="8" key="1">
    <citation type="submission" date="2018-05" db="EMBL/GenBank/DDBJ databases">
        <title>Zavarzinia sp. HR-AS.</title>
        <authorList>
            <person name="Lee Y."/>
            <person name="Jeon C.O."/>
        </authorList>
    </citation>
    <scope>NUCLEOTIDE SEQUENCE [LARGE SCALE GENOMIC DNA]</scope>
    <source>
        <strain evidence="8">DSM 1231</strain>
    </source>
</reference>
<keyword evidence="2 5" id="KW-0963">Cytoplasm</keyword>
<feature type="binding site" evidence="5">
    <location>
        <position position="154"/>
    </location>
    <ligand>
        <name>substrate</name>
    </ligand>
</feature>
<keyword evidence="5" id="KW-0049">Antioxidant</keyword>
<evidence type="ECO:0000256" key="5">
    <source>
        <dbReference type="HAMAP-Rule" id="MF_00401"/>
    </source>
</evidence>
<feature type="domain" description="Thioredoxin" evidence="6">
    <location>
        <begin position="36"/>
        <end position="191"/>
    </location>
</feature>
<dbReference type="Proteomes" id="UP000246077">
    <property type="component" value="Unassembled WGS sequence"/>
</dbReference>
<name>A0A317DY37_9PROT</name>
<dbReference type="InterPro" id="IPR022915">
    <property type="entry name" value="Peroxiredoxin_TDXH"/>
</dbReference>
<protein>
    <recommendedName>
        <fullName evidence="5">Peroxiredoxin</fullName>
        <ecNumber evidence="5">1.11.1.24</ecNumber>
    </recommendedName>
    <alternativeName>
        <fullName evidence="5">Thioredoxin-dependent peroxiredoxin</fullName>
    </alternativeName>
</protein>
<dbReference type="HAMAP" id="MF_00401">
    <property type="entry name" value="Peroxiredoxin"/>
    <property type="match status" value="1"/>
</dbReference>
<dbReference type="GO" id="GO:0006979">
    <property type="term" value="P:response to oxidative stress"/>
    <property type="evidence" value="ECO:0007669"/>
    <property type="project" value="TreeGrafter"/>
</dbReference>
<dbReference type="InterPro" id="IPR036249">
    <property type="entry name" value="Thioredoxin-like_sf"/>
</dbReference>
<dbReference type="GO" id="GO:0005829">
    <property type="term" value="C:cytosol"/>
    <property type="evidence" value="ECO:0007669"/>
    <property type="project" value="TreeGrafter"/>
</dbReference>
<evidence type="ECO:0000313" key="7">
    <source>
        <dbReference type="EMBL" id="PWR19638.1"/>
    </source>
</evidence>
<dbReference type="Pfam" id="PF00578">
    <property type="entry name" value="AhpC-TSA"/>
    <property type="match status" value="1"/>
</dbReference>
<comment type="similarity">
    <text evidence="1">Belongs to the peroxiredoxin family. AhpC/Prx1 subfamily.</text>
</comment>
<evidence type="ECO:0000256" key="3">
    <source>
        <dbReference type="ARBA" id="ARBA00023002"/>
    </source>
</evidence>
<evidence type="ECO:0000256" key="2">
    <source>
        <dbReference type="ARBA" id="ARBA00022490"/>
    </source>
</evidence>
<evidence type="ECO:0000313" key="8">
    <source>
        <dbReference type="Proteomes" id="UP000246077"/>
    </source>
</evidence>
<comment type="caution">
    <text evidence="7">The sequence shown here is derived from an EMBL/GenBank/DDBJ whole genome shotgun (WGS) entry which is preliminary data.</text>
</comment>
<dbReference type="PROSITE" id="PS51352">
    <property type="entry name" value="THIOREDOXIN_2"/>
    <property type="match status" value="1"/>
</dbReference>
<comment type="function">
    <text evidence="4 5">Thiol-specific peroxidase that catalyzes the reduction of hydrogen peroxide and organic hydroperoxides to water and alcohols, respectively. Plays a role in cell protection against oxidative stress by detoxifying peroxides.</text>
</comment>
<comment type="catalytic activity">
    <reaction evidence="5">
        <text>a hydroperoxide + [thioredoxin]-dithiol = an alcohol + [thioredoxin]-disulfide + H2O</text>
        <dbReference type="Rhea" id="RHEA:62620"/>
        <dbReference type="Rhea" id="RHEA-COMP:10698"/>
        <dbReference type="Rhea" id="RHEA-COMP:10700"/>
        <dbReference type="ChEBI" id="CHEBI:15377"/>
        <dbReference type="ChEBI" id="CHEBI:29950"/>
        <dbReference type="ChEBI" id="CHEBI:30879"/>
        <dbReference type="ChEBI" id="CHEBI:35924"/>
        <dbReference type="ChEBI" id="CHEBI:50058"/>
        <dbReference type="EC" id="1.11.1.24"/>
    </reaction>
</comment>
<dbReference type="GO" id="GO:0008379">
    <property type="term" value="F:thioredoxin peroxidase activity"/>
    <property type="evidence" value="ECO:0007669"/>
    <property type="project" value="TreeGrafter"/>
</dbReference>
<dbReference type="SUPFAM" id="SSF52833">
    <property type="entry name" value="Thioredoxin-like"/>
    <property type="match status" value="1"/>
</dbReference>
<comment type="subunit">
    <text evidence="5">Homodecamer. Pentamer of dimers that assemble into a ring structure.</text>
</comment>
<proteinExistence type="inferred from homology"/>
<evidence type="ECO:0000259" key="6">
    <source>
        <dbReference type="PROSITE" id="PS51352"/>
    </source>
</evidence>
<comment type="similarity">
    <text evidence="5">Belongs to the peroxiredoxin family. Prx6 subfamily.</text>
</comment>
<gene>
    <name evidence="7" type="ORF">DKG75_14300</name>
</gene>
<dbReference type="EC" id="1.11.1.24" evidence="5"/>
<dbReference type="InterPro" id="IPR000866">
    <property type="entry name" value="AhpC/TSA"/>
</dbReference>
<dbReference type="InterPro" id="IPR013766">
    <property type="entry name" value="Thioredoxin_domain"/>
</dbReference>
<dbReference type="GO" id="GO:0045454">
    <property type="term" value="P:cell redox homeostasis"/>
    <property type="evidence" value="ECO:0007669"/>
    <property type="project" value="TreeGrafter"/>
</dbReference>